<dbReference type="EMBL" id="CP032548">
    <property type="protein sequence ID" value="AZJ34834.1"/>
    <property type="molecule type" value="Genomic_DNA"/>
</dbReference>
<protein>
    <submittedName>
        <fullName evidence="1">Uncharacterized protein</fullName>
    </submittedName>
</protein>
<dbReference type="AlphaFoldDB" id="A0A3Q8RR02"/>
<dbReference type="Proteomes" id="UP000274593">
    <property type="component" value="Chromosome"/>
</dbReference>
<evidence type="ECO:0000313" key="2">
    <source>
        <dbReference type="Proteomes" id="UP000274593"/>
    </source>
</evidence>
<gene>
    <name evidence="1" type="ORF">D6T69_04560</name>
</gene>
<keyword evidence="2" id="KW-1185">Reference proteome</keyword>
<accession>A0A3Q8RR02</accession>
<organism evidence="1 2">
    <name type="scientific">Tenacibaculum singaporense</name>
    <dbReference type="NCBI Taxonomy" id="2358479"/>
    <lineage>
        <taxon>Bacteria</taxon>
        <taxon>Pseudomonadati</taxon>
        <taxon>Bacteroidota</taxon>
        <taxon>Flavobacteriia</taxon>
        <taxon>Flavobacteriales</taxon>
        <taxon>Flavobacteriaceae</taxon>
        <taxon>Tenacibaculum</taxon>
    </lineage>
</organism>
<reference evidence="1 2" key="1">
    <citation type="submission" date="2018-09" db="EMBL/GenBank/DDBJ databases">
        <title>Insights into the microbiota of Asian seabass (Lates calcarifer) with tenacibaculosis symptoms and description of sp. nov. Tenacibaculum singaporense.</title>
        <authorList>
            <person name="Miyake S."/>
            <person name="Soh M."/>
            <person name="Azman M.N."/>
            <person name="Ngoh S.Y."/>
            <person name="Orban L."/>
        </authorList>
    </citation>
    <scope>NUCLEOTIDE SEQUENCE [LARGE SCALE GENOMIC DNA]</scope>
    <source>
        <strain evidence="1 2">DSM 106434</strain>
    </source>
</reference>
<evidence type="ECO:0000313" key="1">
    <source>
        <dbReference type="EMBL" id="AZJ34834.1"/>
    </source>
</evidence>
<proteinExistence type="predicted"/>
<name>A0A3Q8RR02_9FLAO</name>
<sequence length="358" mass="41651">MIMYKTLFNINIYHSYFLNEGERTFFELNGGNNGVTPLTEEEKKRLEEQYDISKFLSIQPTEETRKSLKNHRLLLRNHKKGVRVLSETIKVTTEEGNQEVDRYSPIIILSDSLTLTFYLKVHHPYFENFSNIIEKKEQQLYYLSNKSSSAINLFETISEVKKWSSFLISDSETRKLLHQLESEKELETVTPNLVTIANVEASELDTIESKITKAIPLNVEEQKVLGIINSFVKRIKNSGVIGVVQIQISGDNNTNLTEEVLAKNEETEVFDVSKQCLLKEFPEFTICIENRNTFWRYTKRSENLVMTTSEEKPLTLNGRVEIEKQDVIPEPQEDYYFPNPTPESIKKESQNYYSEVFI</sequence>
<dbReference type="KEGG" id="tsig:D6T69_04560"/>